<comment type="caution">
    <text evidence="3">The sequence shown here is derived from an EMBL/GenBank/DDBJ whole genome shotgun (WGS) entry which is preliminary data.</text>
</comment>
<dbReference type="Proteomes" id="UP000824190">
    <property type="component" value="Unassembled WGS sequence"/>
</dbReference>
<evidence type="ECO:0000313" key="3">
    <source>
        <dbReference type="EMBL" id="HIW90301.1"/>
    </source>
</evidence>
<proteinExistence type="predicted"/>
<dbReference type="Pfam" id="PF01321">
    <property type="entry name" value="Creatinase_N"/>
    <property type="match status" value="1"/>
</dbReference>
<dbReference type="InterPro" id="IPR000587">
    <property type="entry name" value="Creatinase_N"/>
</dbReference>
<protein>
    <submittedName>
        <fullName evidence="3">M24 family metallopeptidase</fullName>
    </submittedName>
</protein>
<dbReference type="AlphaFoldDB" id="A0A9D1UKT7"/>
<dbReference type="PANTHER" id="PTHR46112">
    <property type="entry name" value="AMINOPEPTIDASE"/>
    <property type="match status" value="1"/>
</dbReference>
<organism evidence="3 4">
    <name type="scientific">Candidatus Corynebacterium avicola</name>
    <dbReference type="NCBI Taxonomy" id="2838527"/>
    <lineage>
        <taxon>Bacteria</taxon>
        <taxon>Bacillati</taxon>
        <taxon>Actinomycetota</taxon>
        <taxon>Actinomycetes</taxon>
        <taxon>Mycobacteriales</taxon>
        <taxon>Corynebacteriaceae</taxon>
        <taxon>Corynebacterium</taxon>
    </lineage>
</organism>
<reference evidence="3" key="2">
    <citation type="submission" date="2021-04" db="EMBL/GenBank/DDBJ databases">
        <authorList>
            <person name="Gilroy R."/>
        </authorList>
    </citation>
    <scope>NUCLEOTIDE SEQUENCE</scope>
    <source>
        <strain evidence="3">CHK32-1732</strain>
    </source>
</reference>
<dbReference type="EMBL" id="DXGC01000011">
    <property type="protein sequence ID" value="HIW90301.1"/>
    <property type="molecule type" value="Genomic_DNA"/>
</dbReference>
<feature type="domain" description="Peptidase M24" evidence="1">
    <location>
        <begin position="174"/>
        <end position="376"/>
    </location>
</feature>
<dbReference type="PANTHER" id="PTHR46112:SF2">
    <property type="entry name" value="XAA-PRO AMINOPEPTIDASE P-RELATED"/>
    <property type="match status" value="1"/>
</dbReference>
<feature type="domain" description="Creatinase N-terminal" evidence="2">
    <location>
        <begin position="20"/>
        <end position="167"/>
    </location>
</feature>
<evidence type="ECO:0000259" key="2">
    <source>
        <dbReference type="Pfam" id="PF01321"/>
    </source>
</evidence>
<dbReference type="InterPro" id="IPR036005">
    <property type="entry name" value="Creatinase/aminopeptidase-like"/>
</dbReference>
<reference evidence="3" key="1">
    <citation type="journal article" date="2021" name="PeerJ">
        <title>Extensive microbial diversity within the chicken gut microbiome revealed by metagenomics and culture.</title>
        <authorList>
            <person name="Gilroy R."/>
            <person name="Ravi A."/>
            <person name="Getino M."/>
            <person name="Pursley I."/>
            <person name="Horton D.L."/>
            <person name="Alikhan N.F."/>
            <person name="Baker D."/>
            <person name="Gharbi K."/>
            <person name="Hall N."/>
            <person name="Watson M."/>
            <person name="Adriaenssens E.M."/>
            <person name="Foster-Nyarko E."/>
            <person name="Jarju S."/>
            <person name="Secka A."/>
            <person name="Antonio M."/>
            <person name="Oren A."/>
            <person name="Chaudhuri R.R."/>
            <person name="La Ragione R."/>
            <person name="Hildebrand F."/>
            <person name="Pallen M.J."/>
        </authorList>
    </citation>
    <scope>NUCLEOTIDE SEQUENCE</scope>
    <source>
        <strain evidence="3">CHK32-1732</strain>
    </source>
</reference>
<evidence type="ECO:0000259" key="1">
    <source>
        <dbReference type="Pfam" id="PF00557"/>
    </source>
</evidence>
<dbReference type="InterPro" id="IPR029149">
    <property type="entry name" value="Creatin/AminoP/Spt16_N"/>
</dbReference>
<gene>
    <name evidence="3" type="ORF">H9870_01335</name>
</gene>
<sequence>MTEKLELTEGLFTAEEYLTRIETVQERLAASGFDGIVVADPANMFYLTGYNAWSFYTPQILYVPTAGAPLLIMRNMDAVGAHRTAVISGDTALGYPENMVHRRDAHPGSWMAHQLREHGYADGTLKRIAMEGDSHFFSVRTFHAMAAELPEWELVDSGELVNWVRVVKSPAEIELMRHAGGVVTRVMDTAIGLIREGRPVNEIAGEVMREQAYGDGDYPAIVPMFPRGAGSDTPHLTWTSEAVGRNEPVLVELAGVHHRYHTPLARTVSVGTPSREFDHLSKVTLEALQAALELMVPGNTPAQVSEAWNSVLARYGLEKPSRLGYSIGVGYPPDWGERTISLRSEDRTVFQENMTFHVIAGMWLPGSGFETSESVRVAEGGPEMLSSVPRGLAVVGE</sequence>
<accession>A0A9D1UKT7</accession>
<dbReference type="SUPFAM" id="SSF53092">
    <property type="entry name" value="Creatinase/prolidase N-terminal domain"/>
    <property type="match status" value="1"/>
</dbReference>
<dbReference type="Gene3D" id="3.90.230.10">
    <property type="entry name" value="Creatinase/methionine aminopeptidase superfamily"/>
    <property type="match status" value="1"/>
</dbReference>
<dbReference type="Gene3D" id="3.40.350.10">
    <property type="entry name" value="Creatinase/prolidase N-terminal domain"/>
    <property type="match status" value="1"/>
</dbReference>
<dbReference type="InterPro" id="IPR050659">
    <property type="entry name" value="Peptidase_M24B"/>
</dbReference>
<dbReference type="SUPFAM" id="SSF55920">
    <property type="entry name" value="Creatinase/aminopeptidase"/>
    <property type="match status" value="1"/>
</dbReference>
<dbReference type="InterPro" id="IPR000994">
    <property type="entry name" value="Pept_M24"/>
</dbReference>
<dbReference type="CDD" id="cd01066">
    <property type="entry name" value="APP_MetAP"/>
    <property type="match status" value="1"/>
</dbReference>
<name>A0A9D1UKT7_9CORY</name>
<dbReference type="Pfam" id="PF00557">
    <property type="entry name" value="Peptidase_M24"/>
    <property type="match status" value="1"/>
</dbReference>
<evidence type="ECO:0000313" key="4">
    <source>
        <dbReference type="Proteomes" id="UP000824190"/>
    </source>
</evidence>